<evidence type="ECO:0000313" key="6">
    <source>
        <dbReference type="EMBL" id="KAH7279808.1"/>
    </source>
</evidence>
<dbReference type="PANTHER" id="PTHR46183:SF8">
    <property type="entry name" value="PROTEIN CLMP1"/>
    <property type="match status" value="1"/>
</dbReference>
<evidence type="ECO:0000313" key="7">
    <source>
        <dbReference type="Proteomes" id="UP000825935"/>
    </source>
</evidence>
<accession>A0A8T2Q845</accession>
<dbReference type="OrthoDB" id="2942533at2759"/>
<dbReference type="InterPro" id="IPR044517">
    <property type="entry name" value="PHOX1-4"/>
</dbReference>
<organism evidence="6 7">
    <name type="scientific">Ceratopteris richardii</name>
    <name type="common">Triangle waterfern</name>
    <dbReference type="NCBI Taxonomy" id="49495"/>
    <lineage>
        <taxon>Eukaryota</taxon>
        <taxon>Viridiplantae</taxon>
        <taxon>Streptophyta</taxon>
        <taxon>Embryophyta</taxon>
        <taxon>Tracheophyta</taxon>
        <taxon>Polypodiopsida</taxon>
        <taxon>Polypodiidae</taxon>
        <taxon>Polypodiales</taxon>
        <taxon>Pteridineae</taxon>
        <taxon>Pteridaceae</taxon>
        <taxon>Parkerioideae</taxon>
        <taxon>Ceratopteris</taxon>
    </lineage>
</organism>
<dbReference type="InterPro" id="IPR019734">
    <property type="entry name" value="TPR_rpt"/>
</dbReference>
<dbReference type="SMART" id="SM00666">
    <property type="entry name" value="PB1"/>
    <property type="match status" value="1"/>
</dbReference>
<reference evidence="6" key="1">
    <citation type="submission" date="2021-08" db="EMBL/GenBank/DDBJ databases">
        <title>WGS assembly of Ceratopteris richardii.</title>
        <authorList>
            <person name="Marchant D.B."/>
            <person name="Chen G."/>
            <person name="Jenkins J."/>
            <person name="Shu S."/>
            <person name="Leebens-Mack J."/>
            <person name="Grimwood J."/>
            <person name="Schmutz J."/>
            <person name="Soltis P."/>
            <person name="Soltis D."/>
            <person name="Chen Z.-H."/>
        </authorList>
    </citation>
    <scope>NUCLEOTIDE SEQUENCE</scope>
    <source>
        <strain evidence="6">Whitten #5841</strain>
        <tissue evidence="6">Leaf</tissue>
    </source>
</reference>
<dbReference type="SUPFAM" id="SSF54277">
    <property type="entry name" value="CAD &amp; PB1 domains"/>
    <property type="match status" value="1"/>
</dbReference>
<name>A0A8T2Q845_CERRI</name>
<evidence type="ECO:0000256" key="4">
    <source>
        <dbReference type="SAM" id="MobiDB-lite"/>
    </source>
</evidence>
<dbReference type="EMBL" id="CM035442">
    <property type="protein sequence ID" value="KAH7279808.1"/>
    <property type="molecule type" value="Genomic_DNA"/>
</dbReference>
<protein>
    <recommendedName>
        <fullName evidence="5">PB1 domain-containing protein</fullName>
    </recommendedName>
</protein>
<evidence type="ECO:0000256" key="2">
    <source>
        <dbReference type="ARBA" id="ARBA00022803"/>
    </source>
</evidence>
<evidence type="ECO:0000256" key="1">
    <source>
        <dbReference type="ARBA" id="ARBA00022737"/>
    </source>
</evidence>
<keyword evidence="1" id="KW-0677">Repeat</keyword>
<dbReference type="InterPro" id="IPR000270">
    <property type="entry name" value="PB1_dom"/>
</dbReference>
<keyword evidence="7" id="KW-1185">Reference proteome</keyword>
<dbReference type="InterPro" id="IPR011990">
    <property type="entry name" value="TPR-like_helical_dom_sf"/>
</dbReference>
<feature type="region of interest" description="Disordered" evidence="4">
    <location>
        <begin position="1"/>
        <end position="113"/>
    </location>
</feature>
<feature type="compositionally biased region" description="Acidic residues" evidence="4">
    <location>
        <begin position="250"/>
        <end position="259"/>
    </location>
</feature>
<dbReference type="Proteomes" id="UP000825935">
    <property type="component" value="Chromosome 37"/>
</dbReference>
<gene>
    <name evidence="6" type="ORF">KP509_37G038400</name>
</gene>
<dbReference type="PANTHER" id="PTHR46183">
    <property type="entry name" value="PROTEIN CLMP1"/>
    <property type="match status" value="1"/>
</dbReference>
<dbReference type="Gene3D" id="3.10.20.90">
    <property type="entry name" value="Phosphatidylinositol 3-kinase Catalytic Subunit, Chain A, domain 1"/>
    <property type="match status" value="1"/>
</dbReference>
<keyword evidence="2 3" id="KW-0802">TPR repeat</keyword>
<dbReference type="Pfam" id="PF00564">
    <property type="entry name" value="PB1"/>
    <property type="match status" value="1"/>
</dbReference>
<sequence>MTKARNRRRRPPSNPADSNGSLRRKSEPADAGDGGGGRQGPQDPGVGYQKHEDSPIRKRQVAPRRSQGHSSACPQHSPHRQQQELQDRDSSDLRNKLDAKHRDAEEVEKSPCKSQEYTPYMAARAKELKEEGNRMFQRKEYSNAMDQYELALKLTPSDHPDRAIFHSNRAACLMQMEPLQYDAAIQECNLALRARPGFLRALLRRARAFEATGNYELALKDLDILLQSDVSHPDAIEMSRRIQERIKGDDDQDQDDEDPQFNQAVPHTPELPDDVKKCTEMYFNGGKESPSISISGGNSGSAVQYHKENGYAPAVAVEPFLQKLKPQSDPFSHPRELQPIQDAPSCESSLPIHQCEAFANTSFSHHVNDSKPTSDPHAAESLKTVIHQDKFHIFQSGNDKIPNVIDEVSNMRPVKLVFDHDIRLGEIPVDCKFNDLRKLVKEKFPSSKSILIKYKDAEGDLVTITSTRDLRHAEAAAAVDLTSRRLSIANVNALSQGHHNESAIGLPVVTSMLDQLRLHVMEVPEEQEPHDKDDISPEKVQSTASKEHAEKSGFQGDSGLFDSDPKAKGKCEVDRWLLDFAQLFKSHLGIDPNGHIDLHEKGMELCAEALEGIATTEEAQKLLADAASRFQDMTALGLLNWGNVFMCAARKQLPEDSSEDGQWDFCDRLQVAFDWAQSQYALAEEKFKESLRVKPDFCDAMLSLGQMDFENAKLHWSLAIAKQIDLTNWDSAKMLSLFHRAEETLQRAAEALKNQECLSKGPVEFDVQVSNVSKSVSRTDANHRQSTVEQDLALKSQVYLFWGNILYEHSQVVFRLGLPSWKGLLNEALEKFEAAGASSVDISTAAENHLSNSTVFLDAMGGNVQEVGSEHGNNNVVDKKITTLKNTDQDCSQDNATGDQEIGSDFYVAD</sequence>
<feature type="region of interest" description="Disordered" evidence="4">
    <location>
        <begin position="246"/>
        <end position="274"/>
    </location>
</feature>
<comment type="caution">
    <text evidence="6">The sequence shown here is derived from an EMBL/GenBank/DDBJ whole genome shotgun (WGS) entry which is preliminary data.</text>
</comment>
<dbReference type="SMART" id="SM00028">
    <property type="entry name" value="TPR"/>
    <property type="match status" value="3"/>
</dbReference>
<evidence type="ECO:0000256" key="3">
    <source>
        <dbReference type="PROSITE-ProRule" id="PRU00339"/>
    </source>
</evidence>
<feature type="compositionally biased region" description="Basic and acidic residues" evidence="4">
    <location>
        <begin position="81"/>
        <end position="111"/>
    </location>
</feature>
<dbReference type="Gene3D" id="1.25.40.10">
    <property type="entry name" value="Tetratricopeptide repeat domain"/>
    <property type="match status" value="1"/>
</dbReference>
<feature type="domain" description="PB1" evidence="5">
    <location>
        <begin position="411"/>
        <end position="491"/>
    </location>
</feature>
<feature type="region of interest" description="Disordered" evidence="4">
    <location>
        <begin position="525"/>
        <end position="561"/>
    </location>
</feature>
<feature type="compositionally biased region" description="Basic residues" evidence="4">
    <location>
        <begin position="1"/>
        <end position="11"/>
    </location>
</feature>
<dbReference type="SUPFAM" id="SSF48452">
    <property type="entry name" value="TPR-like"/>
    <property type="match status" value="1"/>
</dbReference>
<dbReference type="PROSITE" id="PS50005">
    <property type="entry name" value="TPR"/>
    <property type="match status" value="1"/>
</dbReference>
<dbReference type="CDD" id="cd05992">
    <property type="entry name" value="PB1"/>
    <property type="match status" value="1"/>
</dbReference>
<evidence type="ECO:0000259" key="5">
    <source>
        <dbReference type="SMART" id="SM00666"/>
    </source>
</evidence>
<feature type="repeat" description="TPR" evidence="3">
    <location>
        <begin position="125"/>
        <end position="158"/>
    </location>
</feature>
<dbReference type="AlphaFoldDB" id="A0A8T2Q845"/>
<feature type="compositionally biased region" description="Basic and acidic residues" evidence="4">
    <location>
        <begin position="525"/>
        <end position="537"/>
    </location>
</feature>
<proteinExistence type="predicted"/>